<evidence type="ECO:0000256" key="3">
    <source>
        <dbReference type="ARBA" id="ARBA00011928"/>
    </source>
</evidence>
<dbReference type="EC" id="1.5.99.12" evidence="3"/>
<dbReference type="Gene3D" id="3.30.43.10">
    <property type="entry name" value="Uridine Diphospho-n-acetylenolpyruvylglucosamine Reductase, domain 2"/>
    <property type="match status" value="1"/>
</dbReference>
<comment type="caution">
    <text evidence="10">The sequence shown here is derived from an EMBL/GenBank/DDBJ whole genome shotgun (WGS) entry which is preliminary data.</text>
</comment>
<dbReference type="PROSITE" id="PS00862">
    <property type="entry name" value="OX2_COVAL_FAD"/>
    <property type="match status" value="1"/>
</dbReference>
<dbReference type="SUPFAM" id="SSF55103">
    <property type="entry name" value="FAD-linked oxidases, C-terminal domain"/>
    <property type="match status" value="1"/>
</dbReference>
<dbReference type="Proteomes" id="UP000467840">
    <property type="component" value="Chromosome 8"/>
</dbReference>
<comment type="catalytic activity">
    <reaction evidence="7">
        <text>N(6)-dimethylallyladenine + A + H2O = 3-methyl-2-butenal + adenine + AH2</text>
        <dbReference type="Rhea" id="RHEA:13625"/>
        <dbReference type="ChEBI" id="CHEBI:13193"/>
        <dbReference type="ChEBI" id="CHEBI:15377"/>
        <dbReference type="ChEBI" id="CHEBI:15825"/>
        <dbReference type="ChEBI" id="CHEBI:16708"/>
        <dbReference type="ChEBI" id="CHEBI:17499"/>
        <dbReference type="ChEBI" id="CHEBI:17660"/>
        <dbReference type="EC" id="1.5.99.12"/>
    </reaction>
</comment>
<evidence type="ECO:0000256" key="7">
    <source>
        <dbReference type="ARBA" id="ARBA00048224"/>
    </source>
</evidence>
<feature type="signal peptide" evidence="8">
    <location>
        <begin position="1"/>
        <end position="29"/>
    </location>
</feature>
<organism evidence="10 11">
    <name type="scientific">Hevea brasiliensis</name>
    <name type="common">Para rubber tree</name>
    <name type="synonym">Siphonia brasiliensis</name>
    <dbReference type="NCBI Taxonomy" id="3981"/>
    <lineage>
        <taxon>Eukaryota</taxon>
        <taxon>Viridiplantae</taxon>
        <taxon>Streptophyta</taxon>
        <taxon>Embryophyta</taxon>
        <taxon>Tracheophyta</taxon>
        <taxon>Spermatophyta</taxon>
        <taxon>Magnoliopsida</taxon>
        <taxon>eudicotyledons</taxon>
        <taxon>Gunneridae</taxon>
        <taxon>Pentapetalae</taxon>
        <taxon>rosids</taxon>
        <taxon>fabids</taxon>
        <taxon>Malpighiales</taxon>
        <taxon>Euphorbiaceae</taxon>
        <taxon>Crotonoideae</taxon>
        <taxon>Micrandreae</taxon>
        <taxon>Hevea</taxon>
    </lineage>
</organism>
<dbReference type="GO" id="GO:0019139">
    <property type="term" value="F:cytokinin dehydrogenase activity"/>
    <property type="evidence" value="ECO:0007669"/>
    <property type="project" value="UniProtKB-EC"/>
</dbReference>
<dbReference type="InterPro" id="IPR036318">
    <property type="entry name" value="FAD-bd_PCMH-like_sf"/>
</dbReference>
<dbReference type="InterPro" id="IPR015345">
    <property type="entry name" value="Cytokinin_DH_FAD/cytokin-bd"/>
</dbReference>
<dbReference type="InterPro" id="IPR006094">
    <property type="entry name" value="Oxid_FAD_bind_N"/>
</dbReference>
<dbReference type="InterPro" id="IPR016167">
    <property type="entry name" value="FAD-bd_PCMH_sub1"/>
</dbReference>
<dbReference type="EMBL" id="JAAGAX010000016">
    <property type="protein sequence ID" value="KAF2289337.1"/>
    <property type="molecule type" value="Genomic_DNA"/>
</dbReference>
<evidence type="ECO:0000256" key="1">
    <source>
        <dbReference type="ARBA" id="ARBA00001974"/>
    </source>
</evidence>
<dbReference type="InterPro" id="IPR050432">
    <property type="entry name" value="FAD-linked_Oxidoreductases_BP"/>
</dbReference>
<evidence type="ECO:0000256" key="5">
    <source>
        <dbReference type="ARBA" id="ARBA00022827"/>
    </source>
</evidence>
<keyword evidence="6" id="KW-0560">Oxidoreductase</keyword>
<comment type="cofactor">
    <cofactor evidence="1">
        <name>FAD</name>
        <dbReference type="ChEBI" id="CHEBI:57692"/>
    </cofactor>
</comment>
<dbReference type="InterPro" id="IPR016170">
    <property type="entry name" value="Cytok_DH_C_sf"/>
</dbReference>
<dbReference type="InterPro" id="IPR006093">
    <property type="entry name" value="Oxy_OxRdtase_FAD_BS"/>
</dbReference>
<keyword evidence="4" id="KW-0285">Flavoprotein</keyword>
<dbReference type="SUPFAM" id="SSF56176">
    <property type="entry name" value="FAD-binding/transporter-associated domain-like"/>
    <property type="match status" value="1"/>
</dbReference>
<dbReference type="Gene3D" id="3.40.462.10">
    <property type="entry name" value="FAD-linked oxidases, C-terminal domain"/>
    <property type="match status" value="1"/>
</dbReference>
<reference evidence="10 11" key="1">
    <citation type="journal article" date="2020" name="Mol. Plant">
        <title>The Chromosome-Based Rubber Tree Genome Provides New Insights into Spurge Genome Evolution and Rubber Biosynthesis.</title>
        <authorList>
            <person name="Liu J."/>
            <person name="Shi C."/>
            <person name="Shi C.C."/>
            <person name="Li W."/>
            <person name="Zhang Q.J."/>
            <person name="Zhang Y."/>
            <person name="Li K."/>
            <person name="Lu H.F."/>
            <person name="Shi C."/>
            <person name="Zhu S.T."/>
            <person name="Xiao Z.Y."/>
            <person name="Nan H."/>
            <person name="Yue Y."/>
            <person name="Zhu X.G."/>
            <person name="Wu Y."/>
            <person name="Hong X.N."/>
            <person name="Fan G.Y."/>
            <person name="Tong Y."/>
            <person name="Zhang D."/>
            <person name="Mao C.L."/>
            <person name="Liu Y.L."/>
            <person name="Hao S.J."/>
            <person name="Liu W.Q."/>
            <person name="Lv M.Q."/>
            <person name="Zhang H.B."/>
            <person name="Liu Y."/>
            <person name="Hu-Tang G.R."/>
            <person name="Wang J.P."/>
            <person name="Wang J.H."/>
            <person name="Sun Y.H."/>
            <person name="Ni S.B."/>
            <person name="Chen W.B."/>
            <person name="Zhang X.C."/>
            <person name="Jiao Y.N."/>
            <person name="Eichler E.E."/>
            <person name="Li G.H."/>
            <person name="Liu X."/>
            <person name="Gao L.Z."/>
        </authorList>
    </citation>
    <scope>NUCLEOTIDE SEQUENCE [LARGE SCALE GENOMIC DNA]</scope>
    <source>
        <strain evidence="11">cv. GT1</strain>
        <tissue evidence="10">Leaf</tissue>
    </source>
</reference>
<evidence type="ECO:0000313" key="10">
    <source>
        <dbReference type="EMBL" id="KAF2289337.1"/>
    </source>
</evidence>
<sequence>MGSPPSSFIKQKAIIFLGFFMVLFLCSIADKSELCSNSSFLNSSVPSYKNFSNIPWLETLNLDGYFSFDDIEHAAKDFGNRYHFQPSAVLYPKSVADISSTIKYIFDMGSTSEITVAARGHGHSVQGQAQAHRGIIINMESLQGTEMRIHMGETPYVDVSGGELWINVLHETGKYGLAPKSWTDYLHLTVGGTLSNAGISGQAFRHGPQINNVYQLEVITEAWYQAGSLSQLQHSVMESIILTGEMDQGIVLRVPKLSNDQEYLISSENSVDYIEGFVIINRTGLLNNWRTSFSPKDPLQASQFISDGRTLYCLEIAKYFNPDESDIMNQKTEELLSELSYIPSTLLMSEVSYVEFLDRVHVSETKLRIKGLWEVPHPWMNLLIPRSKISEFAQEVFGNIRSEGSNGPVLIYPVNKSKWNNRTSLITPAEDIFYIVAFLSSAAPSSTGKDGLQQILTQNQKILDFCSKANLGVKQYLPHYGKQEEWQAHFGTQWEVFVQRKSTYDPYAILAPGQRIFRRK</sequence>
<name>A0A6A6KKM6_HEVBR</name>
<feature type="chain" id="PRO_5025439231" description="cytokinin dehydrogenase" evidence="8">
    <location>
        <begin position="30"/>
        <end position="520"/>
    </location>
</feature>
<dbReference type="InterPro" id="IPR016164">
    <property type="entry name" value="FAD-linked_Oxase-like_C"/>
</dbReference>
<dbReference type="AlphaFoldDB" id="A0A6A6KKM6"/>
<evidence type="ECO:0000313" key="11">
    <source>
        <dbReference type="Proteomes" id="UP000467840"/>
    </source>
</evidence>
<dbReference type="PROSITE" id="PS51387">
    <property type="entry name" value="FAD_PCMH"/>
    <property type="match status" value="1"/>
</dbReference>
<evidence type="ECO:0000259" key="9">
    <source>
        <dbReference type="PROSITE" id="PS51387"/>
    </source>
</evidence>
<protein>
    <recommendedName>
        <fullName evidence="3">cytokinin dehydrogenase</fullName>
        <ecNumber evidence="3">1.5.99.12</ecNumber>
    </recommendedName>
</protein>
<dbReference type="GO" id="GO:0071949">
    <property type="term" value="F:FAD binding"/>
    <property type="evidence" value="ECO:0007669"/>
    <property type="project" value="InterPro"/>
</dbReference>
<comment type="similarity">
    <text evidence="2">Belongs to the oxygen-dependent FAD-linked oxidoreductase family.</text>
</comment>
<gene>
    <name evidence="10" type="ORF">GH714_035017</name>
</gene>
<proteinExistence type="inferred from homology"/>
<evidence type="ECO:0000256" key="6">
    <source>
        <dbReference type="ARBA" id="ARBA00023002"/>
    </source>
</evidence>
<dbReference type="GO" id="GO:0009690">
    <property type="term" value="P:cytokinin metabolic process"/>
    <property type="evidence" value="ECO:0007669"/>
    <property type="project" value="InterPro"/>
</dbReference>
<feature type="domain" description="FAD-binding PCMH-type" evidence="9">
    <location>
        <begin position="82"/>
        <end position="261"/>
    </location>
</feature>
<dbReference type="PANTHER" id="PTHR13878">
    <property type="entry name" value="GULONOLACTONE OXIDASE"/>
    <property type="match status" value="1"/>
</dbReference>
<dbReference type="InterPro" id="IPR016166">
    <property type="entry name" value="FAD-bd_PCMH"/>
</dbReference>
<dbReference type="Gene3D" id="3.30.465.10">
    <property type="match status" value="1"/>
</dbReference>
<keyword evidence="5" id="KW-0274">FAD</keyword>
<evidence type="ECO:0000256" key="2">
    <source>
        <dbReference type="ARBA" id="ARBA00005466"/>
    </source>
</evidence>
<dbReference type="InterPro" id="IPR016169">
    <property type="entry name" value="FAD-bd_PCMH_sub2"/>
</dbReference>
<dbReference type="PANTHER" id="PTHR13878:SF120">
    <property type="entry name" value="CYTOKININ DEHYDROGENASE"/>
    <property type="match status" value="1"/>
</dbReference>
<evidence type="ECO:0000256" key="8">
    <source>
        <dbReference type="SAM" id="SignalP"/>
    </source>
</evidence>
<keyword evidence="8" id="KW-0732">Signal</keyword>
<dbReference type="Pfam" id="PF09265">
    <property type="entry name" value="Cytokin-bind"/>
    <property type="match status" value="1"/>
</dbReference>
<evidence type="ECO:0000256" key="4">
    <source>
        <dbReference type="ARBA" id="ARBA00022630"/>
    </source>
</evidence>
<accession>A0A6A6KKM6</accession>
<dbReference type="Pfam" id="PF01565">
    <property type="entry name" value="FAD_binding_4"/>
    <property type="match status" value="1"/>
</dbReference>
<keyword evidence="11" id="KW-1185">Reference proteome</keyword>